<reference evidence="17" key="1">
    <citation type="submission" date="2016-10" db="EMBL/GenBank/DDBJ databases">
        <authorList>
            <person name="Varghese N."/>
            <person name="Submissions S."/>
        </authorList>
    </citation>
    <scope>NUCLEOTIDE SEQUENCE [LARGE SCALE GENOMIC DNA]</scope>
    <source>
        <strain evidence="17">DSM 16477</strain>
    </source>
</reference>
<feature type="domain" description="Histidine kinase" evidence="13">
    <location>
        <begin position="306"/>
        <end position="520"/>
    </location>
</feature>
<evidence type="ECO:0000313" key="16">
    <source>
        <dbReference type="EMBL" id="SDG59018.1"/>
    </source>
</evidence>
<dbReference type="GO" id="GO:0016020">
    <property type="term" value="C:membrane"/>
    <property type="evidence" value="ECO:0007669"/>
    <property type="project" value="UniProtKB-SubCell"/>
</dbReference>
<dbReference type="NCBIfam" id="TIGR00229">
    <property type="entry name" value="sensory_box"/>
    <property type="match status" value="1"/>
</dbReference>
<dbReference type="InterPro" id="IPR003594">
    <property type="entry name" value="HATPase_dom"/>
</dbReference>
<dbReference type="InterPro" id="IPR000014">
    <property type="entry name" value="PAS"/>
</dbReference>
<dbReference type="GO" id="GO:0000156">
    <property type="term" value="F:phosphorelay response regulator activity"/>
    <property type="evidence" value="ECO:0007669"/>
    <property type="project" value="TreeGrafter"/>
</dbReference>
<sequence>MNNHHTTLAGFDDPLRQLYLLAVEPDLSLDDKVAKLLALGTETLELDLGIVSRVERPIYECLYVHGPEWAPAPGTTFDVTNTYCLHTLGNGAVTAFYHAGQEAISAHPCYENFGLESYIGAPLMRGDAPFGTLSFSSTTPRAAPFSEAQSEFVEFLARWLSNELKLHAERRELREQRGLLAAMIDAVPEAMIMTNSNRQLQMVNPAAETLFGYDQEQLLGRQTAVLYESLDRYEKAGKERYNAEQAQKQEDVSTYCRRHDGSTFEGLVSSAPIKTDRGEHLGFLGIIRDVTEQRAFERAKDQLIATVSHEMKTPLTSLQGALKLLEAGQDDLPAPKRKLLRVALRNARAIEQMVADILDVEQLRTQDQSGFDEQPLSPLLTQAAETLAPYAKEHNVELSVEVSQAPGPLLHLHDGRVMRLVSNLLSNAIKASTEGATVRVGMARSGMGFWIKDEGAGLPLDLQPVLFERFSRGASYQVEEGHGLGMSIVKAIVDQHLGDISFDTAEGEGTTFYVDFPLPETQAKVRAAS</sequence>
<dbReference type="InterPro" id="IPR003018">
    <property type="entry name" value="GAF"/>
</dbReference>
<dbReference type="PROSITE" id="PS50113">
    <property type="entry name" value="PAC"/>
    <property type="match status" value="1"/>
</dbReference>
<protein>
    <recommendedName>
        <fullName evidence="3">histidine kinase</fullName>
        <ecNumber evidence="3">2.7.13.3</ecNumber>
    </recommendedName>
</protein>
<feature type="domain" description="PAS" evidence="14">
    <location>
        <begin position="176"/>
        <end position="228"/>
    </location>
</feature>
<dbReference type="Proteomes" id="UP000199399">
    <property type="component" value="Unassembled WGS sequence"/>
</dbReference>
<dbReference type="GO" id="GO:0006355">
    <property type="term" value="P:regulation of DNA-templated transcription"/>
    <property type="evidence" value="ECO:0007669"/>
    <property type="project" value="InterPro"/>
</dbReference>
<dbReference type="CDD" id="cd00082">
    <property type="entry name" value="HisKA"/>
    <property type="match status" value="1"/>
</dbReference>
<dbReference type="CDD" id="cd00130">
    <property type="entry name" value="PAS"/>
    <property type="match status" value="1"/>
</dbReference>
<dbReference type="Pfam" id="PF01590">
    <property type="entry name" value="GAF"/>
    <property type="match status" value="1"/>
</dbReference>
<keyword evidence="8" id="KW-0418">Kinase</keyword>
<keyword evidence="4" id="KW-0597">Phosphoprotein</keyword>
<dbReference type="InterPro" id="IPR000700">
    <property type="entry name" value="PAS-assoc_C"/>
</dbReference>
<dbReference type="InterPro" id="IPR029016">
    <property type="entry name" value="GAF-like_dom_sf"/>
</dbReference>
<dbReference type="Pfam" id="PF00989">
    <property type="entry name" value="PAS"/>
    <property type="match status" value="1"/>
</dbReference>
<dbReference type="SUPFAM" id="SSF55785">
    <property type="entry name" value="PYP-like sensor domain (PAS domain)"/>
    <property type="match status" value="1"/>
</dbReference>
<dbReference type="InterPro" id="IPR035965">
    <property type="entry name" value="PAS-like_dom_sf"/>
</dbReference>
<dbReference type="SMART" id="SM00388">
    <property type="entry name" value="HisKA"/>
    <property type="match status" value="1"/>
</dbReference>
<dbReference type="SUPFAM" id="SSF47384">
    <property type="entry name" value="Homodimeric domain of signal transducing histidine kinase"/>
    <property type="match status" value="1"/>
</dbReference>
<evidence type="ECO:0000259" key="14">
    <source>
        <dbReference type="PROSITE" id="PS50112"/>
    </source>
</evidence>
<evidence type="ECO:0000256" key="2">
    <source>
        <dbReference type="ARBA" id="ARBA00004141"/>
    </source>
</evidence>
<evidence type="ECO:0000256" key="7">
    <source>
        <dbReference type="ARBA" id="ARBA00022741"/>
    </source>
</evidence>
<dbReference type="Gene3D" id="3.30.450.40">
    <property type="match status" value="1"/>
</dbReference>
<dbReference type="PANTHER" id="PTHR42878:SF7">
    <property type="entry name" value="SENSOR HISTIDINE KINASE GLRK"/>
    <property type="match status" value="1"/>
</dbReference>
<dbReference type="Gene3D" id="3.30.565.10">
    <property type="entry name" value="Histidine kinase-like ATPase, C-terminal domain"/>
    <property type="match status" value="1"/>
</dbReference>
<dbReference type="SUPFAM" id="SSF55874">
    <property type="entry name" value="ATPase domain of HSP90 chaperone/DNA topoisomerase II/histidine kinase"/>
    <property type="match status" value="1"/>
</dbReference>
<keyword evidence="11" id="KW-0902">Two-component regulatory system</keyword>
<dbReference type="InterPro" id="IPR036890">
    <property type="entry name" value="HATPase_C_sf"/>
</dbReference>
<keyword evidence="9" id="KW-0067">ATP-binding</keyword>
<dbReference type="GO" id="GO:0000155">
    <property type="term" value="F:phosphorelay sensor kinase activity"/>
    <property type="evidence" value="ECO:0007669"/>
    <property type="project" value="InterPro"/>
</dbReference>
<evidence type="ECO:0000256" key="6">
    <source>
        <dbReference type="ARBA" id="ARBA00022692"/>
    </source>
</evidence>
<organism evidence="16 17">
    <name type="scientific">Sulfitobacter delicatus</name>
    <dbReference type="NCBI Taxonomy" id="218672"/>
    <lineage>
        <taxon>Bacteria</taxon>
        <taxon>Pseudomonadati</taxon>
        <taxon>Pseudomonadota</taxon>
        <taxon>Alphaproteobacteria</taxon>
        <taxon>Rhodobacterales</taxon>
        <taxon>Roseobacteraceae</taxon>
        <taxon>Sulfitobacter</taxon>
    </lineage>
</organism>
<evidence type="ECO:0000256" key="4">
    <source>
        <dbReference type="ARBA" id="ARBA00022553"/>
    </source>
</evidence>
<accession>A0A1G7VHI3</accession>
<dbReference type="SMART" id="SM00387">
    <property type="entry name" value="HATPase_c"/>
    <property type="match status" value="1"/>
</dbReference>
<dbReference type="RefSeq" id="WP_093743454.1">
    <property type="nucleotide sequence ID" value="NZ_FNBP01000009.1"/>
</dbReference>
<dbReference type="Pfam" id="PF00512">
    <property type="entry name" value="HisKA"/>
    <property type="match status" value="1"/>
</dbReference>
<evidence type="ECO:0000256" key="8">
    <source>
        <dbReference type="ARBA" id="ARBA00022777"/>
    </source>
</evidence>
<evidence type="ECO:0000256" key="12">
    <source>
        <dbReference type="ARBA" id="ARBA00023136"/>
    </source>
</evidence>
<evidence type="ECO:0000313" key="17">
    <source>
        <dbReference type="Proteomes" id="UP000199399"/>
    </source>
</evidence>
<feature type="domain" description="PAC" evidence="15">
    <location>
        <begin position="250"/>
        <end position="302"/>
    </location>
</feature>
<evidence type="ECO:0000256" key="5">
    <source>
        <dbReference type="ARBA" id="ARBA00022679"/>
    </source>
</evidence>
<dbReference type="PROSITE" id="PS50109">
    <property type="entry name" value="HIS_KIN"/>
    <property type="match status" value="1"/>
</dbReference>
<dbReference type="PROSITE" id="PS50112">
    <property type="entry name" value="PAS"/>
    <property type="match status" value="1"/>
</dbReference>
<evidence type="ECO:0000256" key="10">
    <source>
        <dbReference type="ARBA" id="ARBA00022989"/>
    </source>
</evidence>
<dbReference type="Gene3D" id="1.10.287.130">
    <property type="match status" value="1"/>
</dbReference>
<keyword evidence="12" id="KW-0472">Membrane</keyword>
<dbReference type="InterPro" id="IPR004358">
    <property type="entry name" value="Sig_transdc_His_kin-like_C"/>
</dbReference>
<dbReference type="PRINTS" id="PR00344">
    <property type="entry name" value="BCTRLSENSOR"/>
</dbReference>
<dbReference type="GO" id="GO:0007234">
    <property type="term" value="P:osmosensory signaling via phosphorelay pathway"/>
    <property type="evidence" value="ECO:0007669"/>
    <property type="project" value="TreeGrafter"/>
</dbReference>
<dbReference type="InterPro" id="IPR013767">
    <property type="entry name" value="PAS_fold"/>
</dbReference>
<dbReference type="Pfam" id="PF02518">
    <property type="entry name" value="HATPase_c"/>
    <property type="match status" value="1"/>
</dbReference>
<keyword evidence="5" id="KW-0808">Transferase</keyword>
<dbReference type="SMART" id="SM00091">
    <property type="entry name" value="PAS"/>
    <property type="match status" value="1"/>
</dbReference>
<dbReference type="SUPFAM" id="SSF55781">
    <property type="entry name" value="GAF domain-like"/>
    <property type="match status" value="1"/>
</dbReference>
<evidence type="ECO:0000256" key="3">
    <source>
        <dbReference type="ARBA" id="ARBA00012438"/>
    </source>
</evidence>
<dbReference type="GO" id="GO:0005524">
    <property type="term" value="F:ATP binding"/>
    <property type="evidence" value="ECO:0007669"/>
    <property type="project" value="UniProtKB-KW"/>
</dbReference>
<dbReference type="Gene3D" id="3.30.450.20">
    <property type="entry name" value="PAS domain"/>
    <property type="match status" value="1"/>
</dbReference>
<dbReference type="AlphaFoldDB" id="A0A1G7VHI3"/>
<proteinExistence type="predicted"/>
<keyword evidence="6" id="KW-0812">Transmembrane</keyword>
<evidence type="ECO:0000259" key="13">
    <source>
        <dbReference type="PROSITE" id="PS50109"/>
    </source>
</evidence>
<dbReference type="InterPro" id="IPR036097">
    <property type="entry name" value="HisK_dim/P_sf"/>
</dbReference>
<evidence type="ECO:0000256" key="9">
    <source>
        <dbReference type="ARBA" id="ARBA00022840"/>
    </source>
</evidence>
<dbReference type="InterPro" id="IPR050351">
    <property type="entry name" value="BphY/WalK/GraS-like"/>
</dbReference>
<keyword evidence="10" id="KW-1133">Transmembrane helix</keyword>
<evidence type="ECO:0000256" key="1">
    <source>
        <dbReference type="ARBA" id="ARBA00000085"/>
    </source>
</evidence>
<dbReference type="InterPro" id="IPR005467">
    <property type="entry name" value="His_kinase_dom"/>
</dbReference>
<dbReference type="EMBL" id="FNBP01000009">
    <property type="protein sequence ID" value="SDG59018.1"/>
    <property type="molecule type" value="Genomic_DNA"/>
</dbReference>
<dbReference type="PANTHER" id="PTHR42878">
    <property type="entry name" value="TWO-COMPONENT HISTIDINE KINASE"/>
    <property type="match status" value="1"/>
</dbReference>
<comment type="subcellular location">
    <subcellularLocation>
        <location evidence="2">Membrane</location>
        <topology evidence="2">Multi-pass membrane protein</topology>
    </subcellularLocation>
</comment>
<gene>
    <name evidence="16" type="ORF">SAMN04489759_10970</name>
</gene>
<dbReference type="STRING" id="218672.SAMN04489759_10970"/>
<evidence type="ECO:0000256" key="11">
    <source>
        <dbReference type="ARBA" id="ARBA00023012"/>
    </source>
</evidence>
<comment type="catalytic activity">
    <reaction evidence="1">
        <text>ATP + protein L-histidine = ADP + protein N-phospho-L-histidine.</text>
        <dbReference type="EC" id="2.7.13.3"/>
    </reaction>
</comment>
<dbReference type="GO" id="GO:0030295">
    <property type="term" value="F:protein kinase activator activity"/>
    <property type="evidence" value="ECO:0007669"/>
    <property type="project" value="TreeGrafter"/>
</dbReference>
<keyword evidence="17" id="KW-1185">Reference proteome</keyword>
<dbReference type="InterPro" id="IPR001610">
    <property type="entry name" value="PAC"/>
</dbReference>
<dbReference type="InterPro" id="IPR003661">
    <property type="entry name" value="HisK_dim/P_dom"/>
</dbReference>
<name>A0A1G7VHI3_9RHOB</name>
<dbReference type="CDD" id="cd00075">
    <property type="entry name" value="HATPase"/>
    <property type="match status" value="1"/>
</dbReference>
<dbReference type="EC" id="2.7.13.3" evidence="3"/>
<dbReference type="SMART" id="SM00086">
    <property type="entry name" value="PAC"/>
    <property type="match status" value="1"/>
</dbReference>
<evidence type="ECO:0000259" key="15">
    <source>
        <dbReference type="PROSITE" id="PS50113"/>
    </source>
</evidence>
<dbReference type="OrthoDB" id="7179697at2"/>
<keyword evidence="7" id="KW-0547">Nucleotide-binding</keyword>